<proteinExistence type="inferred from homology"/>
<organism evidence="12 13">
    <name type="scientific">Sedimenticola selenatireducens</name>
    <dbReference type="NCBI Taxonomy" id="191960"/>
    <lineage>
        <taxon>Bacteria</taxon>
        <taxon>Pseudomonadati</taxon>
        <taxon>Pseudomonadota</taxon>
        <taxon>Gammaproteobacteria</taxon>
        <taxon>Chromatiales</taxon>
        <taxon>Sedimenticolaceae</taxon>
        <taxon>Sedimenticola</taxon>
    </lineage>
</organism>
<evidence type="ECO:0000256" key="5">
    <source>
        <dbReference type="ARBA" id="ARBA00022691"/>
    </source>
</evidence>
<evidence type="ECO:0000256" key="9">
    <source>
        <dbReference type="ARBA" id="ARBA00023186"/>
    </source>
</evidence>
<dbReference type="InterPro" id="IPR058240">
    <property type="entry name" value="rSAM_sf"/>
</dbReference>
<dbReference type="NCBIfam" id="TIGR00539">
    <property type="entry name" value="hemN_rel"/>
    <property type="match status" value="1"/>
</dbReference>
<comment type="cofactor">
    <cofactor evidence="1">
        <name>[4Fe-4S] cluster</name>
        <dbReference type="ChEBI" id="CHEBI:49883"/>
    </cofactor>
</comment>
<dbReference type="SFLD" id="SFLDS00029">
    <property type="entry name" value="Radical_SAM"/>
    <property type="match status" value="1"/>
</dbReference>
<sequence>MNHVSPLPPLGLYVHIPWCVRKCPYCDFNSHQAMSDTNEATYIEALLADLRFELSIHPGMEGRCVDTLFIGGGTPSLFSANAIETLLSGVRDQINCRDDLEVTLEANPGTLEWGRFEAYAAAGVNRLSIGVQSFNASSLQQIGRIHGAEEAQAAVAAAKSAGFDRVNIDLMCGLPGQTLEMALADIRMAIELSPDHISYYQLTLEPNTPFYRQPPSRLPDEDDAFEIQRHGQALLAAAGFAQYEVSAFARDGRVCRHNMNYWQFGDYLGIGAGAHSKITYADPWSVSRRWRVRRPEVYLQSAGTELAVSGFSHLEEDDLVMEFMLNALRLKKGFRTGLFTERTGLGEAHYRRRLDVGVNKGLLLVGGDRICASELGWQFLDDCVSLFLE</sequence>
<dbReference type="InterPro" id="IPR006638">
    <property type="entry name" value="Elp3/MiaA/NifB-like_rSAM"/>
</dbReference>
<evidence type="ECO:0000313" key="12">
    <source>
        <dbReference type="EMBL" id="TVO76777.1"/>
    </source>
</evidence>
<dbReference type="AlphaFoldDB" id="A0A558DT52"/>
<reference evidence="12 13" key="1">
    <citation type="submission" date="2019-07" db="EMBL/GenBank/DDBJ databases">
        <title>The pathways for chlorine oxyanion respiration interact through the shared metabolite chlorate.</title>
        <authorList>
            <person name="Barnum T.P."/>
            <person name="Cheng Y."/>
            <person name="Hill K.A."/>
            <person name="Lucas L.N."/>
            <person name="Carlson H.K."/>
            <person name="Coates J.D."/>
        </authorList>
    </citation>
    <scope>NUCLEOTIDE SEQUENCE [LARGE SCALE GENOMIC DNA]</scope>
    <source>
        <strain evidence="12 13">BK-1</strain>
    </source>
</reference>
<dbReference type="GO" id="GO:0006779">
    <property type="term" value="P:porphyrin-containing compound biosynthetic process"/>
    <property type="evidence" value="ECO:0007669"/>
    <property type="project" value="InterPro"/>
</dbReference>
<dbReference type="Pfam" id="PF06969">
    <property type="entry name" value="HemN_C"/>
    <property type="match status" value="1"/>
</dbReference>
<name>A0A558DT52_9GAMM</name>
<evidence type="ECO:0000256" key="8">
    <source>
        <dbReference type="ARBA" id="ARBA00023014"/>
    </source>
</evidence>
<comment type="subcellular location">
    <subcellularLocation>
        <location evidence="10">Cytoplasm</location>
    </subcellularLocation>
</comment>
<dbReference type="RefSeq" id="WP_144357907.1">
    <property type="nucleotide sequence ID" value="NZ_VMNH01000005.1"/>
</dbReference>
<comment type="function">
    <text evidence="10">Probably acts as a heme chaperone, transferring heme to an unknown acceptor. Binds one molecule of heme per monomer, possibly covalently. Binds 1 [4Fe-4S] cluster. The cluster is coordinated with 3 cysteines and an exchangeable S-adenosyl-L-methionine.</text>
</comment>
<dbReference type="PANTHER" id="PTHR13932">
    <property type="entry name" value="COPROPORPHYRINIGEN III OXIDASE"/>
    <property type="match status" value="1"/>
</dbReference>
<dbReference type="InterPro" id="IPR007197">
    <property type="entry name" value="rSAM"/>
</dbReference>
<evidence type="ECO:0000313" key="13">
    <source>
        <dbReference type="Proteomes" id="UP000316649"/>
    </source>
</evidence>
<keyword evidence="4 10" id="KW-0349">Heme</keyword>
<comment type="caution">
    <text evidence="12">The sequence shown here is derived from an EMBL/GenBank/DDBJ whole genome shotgun (WGS) entry which is preliminary data.</text>
</comment>
<dbReference type="InterPro" id="IPR004559">
    <property type="entry name" value="HemW-like"/>
</dbReference>
<evidence type="ECO:0000256" key="7">
    <source>
        <dbReference type="ARBA" id="ARBA00023004"/>
    </source>
</evidence>
<dbReference type="SFLD" id="SFLDF00288">
    <property type="entry name" value="HemN-like__clustered_with_nucl"/>
    <property type="match status" value="1"/>
</dbReference>
<dbReference type="GO" id="GO:0004109">
    <property type="term" value="F:coproporphyrinogen oxidase activity"/>
    <property type="evidence" value="ECO:0007669"/>
    <property type="project" value="InterPro"/>
</dbReference>
<dbReference type="SFLD" id="SFLDG01065">
    <property type="entry name" value="anaerobic_coproporphyrinogen-I"/>
    <property type="match status" value="1"/>
</dbReference>
<evidence type="ECO:0000256" key="2">
    <source>
        <dbReference type="ARBA" id="ARBA00006100"/>
    </source>
</evidence>
<dbReference type="Pfam" id="PF04055">
    <property type="entry name" value="Radical_SAM"/>
    <property type="match status" value="1"/>
</dbReference>
<evidence type="ECO:0000256" key="3">
    <source>
        <dbReference type="ARBA" id="ARBA00017228"/>
    </source>
</evidence>
<gene>
    <name evidence="12" type="primary">hemW</name>
    <name evidence="12" type="ORF">FHP88_04970</name>
</gene>
<dbReference type="PROSITE" id="PS51918">
    <property type="entry name" value="RADICAL_SAM"/>
    <property type="match status" value="1"/>
</dbReference>
<keyword evidence="5 10" id="KW-0949">S-adenosyl-L-methionine</keyword>
<keyword evidence="13" id="KW-1185">Reference proteome</keyword>
<dbReference type="Proteomes" id="UP000316649">
    <property type="component" value="Unassembled WGS sequence"/>
</dbReference>
<dbReference type="SFLD" id="SFLDF00562">
    <property type="entry name" value="HemN-like__clustered_with_heat"/>
    <property type="match status" value="1"/>
</dbReference>
<evidence type="ECO:0000259" key="11">
    <source>
        <dbReference type="PROSITE" id="PS51918"/>
    </source>
</evidence>
<dbReference type="PANTHER" id="PTHR13932:SF5">
    <property type="entry name" value="RADICAL S-ADENOSYL METHIONINE DOMAIN-CONTAINING PROTEIN 1, MITOCHONDRIAL"/>
    <property type="match status" value="1"/>
</dbReference>
<keyword evidence="6 10" id="KW-0479">Metal-binding</keyword>
<evidence type="ECO:0000256" key="1">
    <source>
        <dbReference type="ARBA" id="ARBA00001966"/>
    </source>
</evidence>
<dbReference type="OrthoDB" id="9808022at2"/>
<dbReference type="GO" id="GO:0051539">
    <property type="term" value="F:4 iron, 4 sulfur cluster binding"/>
    <property type="evidence" value="ECO:0007669"/>
    <property type="project" value="UniProtKB-UniRule"/>
</dbReference>
<protein>
    <recommendedName>
        <fullName evidence="3 10">Heme chaperone HemW</fullName>
    </recommendedName>
</protein>
<dbReference type="InterPro" id="IPR010723">
    <property type="entry name" value="HemN_C"/>
</dbReference>
<accession>A0A558DT52</accession>
<dbReference type="EMBL" id="VMNH01000005">
    <property type="protein sequence ID" value="TVO76777.1"/>
    <property type="molecule type" value="Genomic_DNA"/>
</dbReference>
<dbReference type="SFLD" id="SFLDG01082">
    <property type="entry name" value="B12-binding_domain_containing"/>
    <property type="match status" value="1"/>
</dbReference>
<dbReference type="InterPro" id="IPR034505">
    <property type="entry name" value="Coproporphyrinogen-III_oxidase"/>
</dbReference>
<keyword evidence="10" id="KW-0004">4Fe-4S</keyword>
<evidence type="ECO:0000256" key="4">
    <source>
        <dbReference type="ARBA" id="ARBA00022617"/>
    </source>
</evidence>
<dbReference type="GO" id="GO:0005737">
    <property type="term" value="C:cytoplasm"/>
    <property type="evidence" value="ECO:0007669"/>
    <property type="project" value="UniProtKB-SubCell"/>
</dbReference>
<feature type="domain" description="Radical SAM core" evidence="11">
    <location>
        <begin position="4"/>
        <end position="241"/>
    </location>
</feature>
<evidence type="ECO:0000256" key="10">
    <source>
        <dbReference type="RuleBase" id="RU364116"/>
    </source>
</evidence>
<dbReference type="SMART" id="SM00729">
    <property type="entry name" value="Elp3"/>
    <property type="match status" value="1"/>
</dbReference>
<keyword evidence="7 10" id="KW-0408">Iron</keyword>
<dbReference type="SUPFAM" id="SSF102114">
    <property type="entry name" value="Radical SAM enzymes"/>
    <property type="match status" value="1"/>
</dbReference>
<dbReference type="InterPro" id="IPR013785">
    <property type="entry name" value="Aldolase_TIM"/>
</dbReference>
<dbReference type="CDD" id="cd01335">
    <property type="entry name" value="Radical_SAM"/>
    <property type="match status" value="1"/>
</dbReference>
<dbReference type="GO" id="GO:0046872">
    <property type="term" value="F:metal ion binding"/>
    <property type="evidence" value="ECO:0007669"/>
    <property type="project" value="UniProtKB-UniRule"/>
</dbReference>
<dbReference type="Gene3D" id="3.20.20.70">
    <property type="entry name" value="Aldolase class I"/>
    <property type="match status" value="1"/>
</dbReference>
<keyword evidence="9 10" id="KW-0143">Chaperone</keyword>
<keyword evidence="8 10" id="KW-0411">Iron-sulfur</keyword>
<keyword evidence="10" id="KW-0963">Cytoplasm</keyword>
<evidence type="ECO:0000256" key="6">
    <source>
        <dbReference type="ARBA" id="ARBA00022723"/>
    </source>
</evidence>
<comment type="similarity">
    <text evidence="2">Belongs to the anaerobic coproporphyrinogen-III oxidase family. HemW subfamily.</text>
</comment>